<dbReference type="EMBL" id="JBGBPQ010000020">
    <property type="protein sequence ID" value="KAL1504504.1"/>
    <property type="molecule type" value="Genomic_DNA"/>
</dbReference>
<gene>
    <name evidence="2" type="ORF">AB1Y20_010907</name>
</gene>
<feature type="domain" description="Aminotransferase class V" evidence="1">
    <location>
        <begin position="25"/>
        <end position="238"/>
    </location>
</feature>
<dbReference type="PANTHER" id="PTHR43586:SF24">
    <property type="entry name" value="BLR4730 PROTEIN"/>
    <property type="match status" value="1"/>
</dbReference>
<reference evidence="2 3" key="1">
    <citation type="journal article" date="2024" name="Science">
        <title>Giant polyketide synthase enzymes in the biosynthesis of giant marine polyether toxins.</title>
        <authorList>
            <person name="Fallon T.R."/>
            <person name="Shende V.V."/>
            <person name="Wierzbicki I.H."/>
            <person name="Pendleton A.L."/>
            <person name="Watervoot N.F."/>
            <person name="Auber R.P."/>
            <person name="Gonzalez D.J."/>
            <person name="Wisecaver J.H."/>
            <person name="Moore B.S."/>
        </authorList>
    </citation>
    <scope>NUCLEOTIDE SEQUENCE [LARGE SCALE GENOMIC DNA]</scope>
    <source>
        <strain evidence="2 3">12B1</strain>
    </source>
</reference>
<dbReference type="Gene3D" id="3.40.640.10">
    <property type="entry name" value="Type I PLP-dependent aspartate aminotransferase-like (Major domain)"/>
    <property type="match status" value="1"/>
</dbReference>
<dbReference type="InterPro" id="IPR015422">
    <property type="entry name" value="PyrdxlP-dep_Trfase_small"/>
</dbReference>
<dbReference type="AlphaFoldDB" id="A0AB34ISR4"/>
<name>A0AB34ISR4_PRYPA</name>
<protein>
    <recommendedName>
        <fullName evidence="1">Aminotransferase class V domain-containing protein</fullName>
    </recommendedName>
</protein>
<dbReference type="SUPFAM" id="SSF53383">
    <property type="entry name" value="PLP-dependent transferases"/>
    <property type="match status" value="1"/>
</dbReference>
<dbReference type="PANTHER" id="PTHR43586">
    <property type="entry name" value="CYSTEINE DESULFURASE"/>
    <property type="match status" value="1"/>
</dbReference>
<dbReference type="Gene3D" id="3.90.1150.10">
    <property type="entry name" value="Aspartate Aminotransferase, domain 1"/>
    <property type="match status" value="1"/>
</dbReference>
<evidence type="ECO:0000259" key="1">
    <source>
        <dbReference type="Pfam" id="PF00266"/>
    </source>
</evidence>
<dbReference type="InterPro" id="IPR015421">
    <property type="entry name" value="PyrdxlP-dep_Trfase_major"/>
</dbReference>
<evidence type="ECO:0000313" key="3">
    <source>
        <dbReference type="Proteomes" id="UP001515480"/>
    </source>
</evidence>
<dbReference type="InterPro" id="IPR000192">
    <property type="entry name" value="Aminotrans_V_dom"/>
</dbReference>
<dbReference type="Proteomes" id="UP001515480">
    <property type="component" value="Unassembled WGS sequence"/>
</dbReference>
<organism evidence="2 3">
    <name type="scientific">Prymnesium parvum</name>
    <name type="common">Toxic golden alga</name>
    <dbReference type="NCBI Taxonomy" id="97485"/>
    <lineage>
        <taxon>Eukaryota</taxon>
        <taxon>Haptista</taxon>
        <taxon>Haptophyta</taxon>
        <taxon>Prymnesiophyceae</taxon>
        <taxon>Prymnesiales</taxon>
        <taxon>Prymnesiaceae</taxon>
        <taxon>Prymnesium</taxon>
    </lineage>
</organism>
<dbReference type="Pfam" id="PF00266">
    <property type="entry name" value="Aminotran_5"/>
    <property type="match status" value="1"/>
</dbReference>
<comment type="caution">
    <text evidence="2">The sequence shown here is derived from an EMBL/GenBank/DDBJ whole genome shotgun (WGS) entry which is preliminary data.</text>
</comment>
<evidence type="ECO:0000313" key="2">
    <source>
        <dbReference type="EMBL" id="KAL1504504.1"/>
    </source>
</evidence>
<accession>A0AB34ISR4</accession>
<keyword evidence="3" id="KW-1185">Reference proteome</keyword>
<sequence length="434" mass="45751">MSSTAPTQAELDRWRSGISSAGWVHLNSAGAAPVSAAAHEAISSHLELERTMGGYAAMAARAEAGGRDARAALATLLSCDADEVALVESAQVGWAKAFYSLAFLPSDRILCWSSEYAGNAVAYLQQARRHGVAIEVLPMRRDGRVDVDALAAALRRETAGRTLVALTHVQTGESTVQPAEEVGALAKAHGAVFLLDSCQTVGQLEVNIQCDFCCGTGRKWLRGPRGTGFLYCRRDALPSGGGSRGMVGEPPMVDHVGARMLSASEYALEEGAKRYEMFEASEACRAGLAAAVDLCLEESTSTAHPLLFPNALAVGAARIGALAAAHAHFLRVGLEAIEGIKLRDSPNAANDAAAPPRCGIVSFDASAVGISSKALAAALFERKIGVSVSPSVHTFDESRWELPPALRVSPSYFNTKEELIFFLDVVKEIVSQAS</sequence>
<dbReference type="InterPro" id="IPR015424">
    <property type="entry name" value="PyrdxlP-dep_Trfase"/>
</dbReference>
<proteinExistence type="predicted"/>